<dbReference type="Proteomes" id="UP000054837">
    <property type="component" value="Unassembled WGS sequence"/>
</dbReference>
<feature type="domain" description="Dihydroorotate dehydrogenase electron transfer subunit iron-sulphur cluster binding" evidence="1">
    <location>
        <begin position="223"/>
        <end position="259"/>
    </location>
</feature>
<dbReference type="PROSITE" id="PS00197">
    <property type="entry name" value="2FE2S_FER_1"/>
    <property type="match status" value="1"/>
</dbReference>
<dbReference type="PANTHER" id="PTHR43513:SF3">
    <property type="entry name" value="DIHYDROOROTATE DEHYDROGENASE B (NAD(+)), ELECTRON TRANSFER SUBUNIT-RELATED"/>
    <property type="match status" value="1"/>
</dbReference>
<evidence type="ECO:0000313" key="2">
    <source>
        <dbReference type="EMBL" id="KUG54261.1"/>
    </source>
</evidence>
<dbReference type="InterPro" id="IPR019480">
    <property type="entry name" value="Dihydroorotate_DH_Fe-S-bd"/>
</dbReference>
<dbReference type="GO" id="GO:0051537">
    <property type="term" value="F:2 iron, 2 sulfur cluster binding"/>
    <property type="evidence" value="ECO:0007669"/>
    <property type="project" value="InterPro"/>
</dbReference>
<name>A0A0W8I6Q7_9MICO</name>
<keyword evidence="3" id="KW-1185">Reference proteome</keyword>
<dbReference type="Pfam" id="PF10418">
    <property type="entry name" value="DHODB_Fe-S_bind"/>
    <property type="match status" value="1"/>
</dbReference>
<comment type="caution">
    <text evidence="2">The sequence shown here is derived from an EMBL/GenBank/DDBJ whole genome shotgun (WGS) entry which is preliminary data.</text>
</comment>
<proteinExistence type="predicted"/>
<protein>
    <recommendedName>
        <fullName evidence="1">Dihydroorotate dehydrogenase electron transfer subunit iron-sulphur cluster binding domain-containing protein</fullName>
    </recommendedName>
</protein>
<dbReference type="STRING" id="767452.AVL62_03220"/>
<dbReference type="InterPro" id="IPR006058">
    <property type="entry name" value="2Fe2S_fd_BS"/>
</dbReference>
<sequence length="264" mass="27233">MTGDGPAGPVRTGVVTLTRPAGAFDVVSLSVPAGPDWAAARPGQFLVVPGDPGRGDALPGLHWLADVSVDPVHGTVVEVAVPVGDGWDLGHRLRLVGPLGRGFGVPTDAVPALVVGHGGSTVPLRWLVARLRARGCTVHVVLSADDPDEHFEVASLRRLAASVRLTTEQELGRVATTVLELESRIGVVYAAGPRVSVRRVAQAAVAAGRPARVSALDLAEPLLCGTGLCGQCDLEVDRDAGGRSLRPCLEGPVVPGEQVLDASR</sequence>
<dbReference type="SUPFAM" id="SSF52343">
    <property type="entry name" value="Ferredoxin reductase-like, C-terminal NADP-linked domain"/>
    <property type="match status" value="1"/>
</dbReference>
<reference evidence="2 3" key="1">
    <citation type="submission" date="2015-12" db="EMBL/GenBank/DDBJ databases">
        <title>Serinicoccus chungangenesis strain CD08_5 genome sequencing and assembly.</title>
        <authorList>
            <person name="Chander A.M."/>
            <person name="Kaur G."/>
            <person name="Nair G.R."/>
            <person name="Dhawan D.K."/>
            <person name="Kochhar R.K."/>
            <person name="Mayilraj S."/>
            <person name="Bhadada S.K."/>
        </authorList>
    </citation>
    <scope>NUCLEOTIDE SEQUENCE [LARGE SCALE GENOMIC DNA]</scope>
    <source>
        <strain evidence="2 3">CD08_5</strain>
    </source>
</reference>
<dbReference type="AlphaFoldDB" id="A0A0W8I6Q7"/>
<dbReference type="EMBL" id="LQBL01000027">
    <property type="protein sequence ID" value="KUG54261.1"/>
    <property type="molecule type" value="Genomic_DNA"/>
</dbReference>
<dbReference type="Gene3D" id="3.40.50.80">
    <property type="entry name" value="Nucleotide-binding domain of ferredoxin-NADP reductase (FNR) module"/>
    <property type="match status" value="1"/>
</dbReference>
<dbReference type="InterPro" id="IPR050353">
    <property type="entry name" value="PyrK_electron_transfer"/>
</dbReference>
<evidence type="ECO:0000313" key="3">
    <source>
        <dbReference type="Proteomes" id="UP000054837"/>
    </source>
</evidence>
<dbReference type="InterPro" id="IPR039261">
    <property type="entry name" value="FNR_nucleotide-bd"/>
</dbReference>
<dbReference type="PANTHER" id="PTHR43513">
    <property type="entry name" value="DIHYDROOROTATE DEHYDROGENASE B (NAD(+)), ELECTRON TRANSFER SUBUNIT"/>
    <property type="match status" value="1"/>
</dbReference>
<dbReference type="RefSeq" id="WP_058890993.1">
    <property type="nucleotide sequence ID" value="NZ_LQBL01000027.1"/>
</dbReference>
<accession>A0A0W8I6Q7</accession>
<organism evidence="2 3">
    <name type="scientific">Serinicoccus chungangensis</name>
    <dbReference type="NCBI Taxonomy" id="767452"/>
    <lineage>
        <taxon>Bacteria</taxon>
        <taxon>Bacillati</taxon>
        <taxon>Actinomycetota</taxon>
        <taxon>Actinomycetes</taxon>
        <taxon>Micrococcales</taxon>
        <taxon>Ornithinimicrobiaceae</taxon>
        <taxon>Serinicoccus</taxon>
    </lineage>
</organism>
<gene>
    <name evidence="2" type="ORF">AVL62_03220</name>
</gene>
<evidence type="ECO:0000259" key="1">
    <source>
        <dbReference type="Pfam" id="PF10418"/>
    </source>
</evidence>
<dbReference type="OrthoDB" id="9796486at2"/>